<proteinExistence type="predicted"/>
<name>A0A931H2Y1_9BURK</name>
<accession>A0A931H2Y1</accession>
<sequence>MRYGISPFAVGFGVLLWAGAIAGTAEAPSGLIGQWRSPAKRVCVSDARTGRPACSRISDAVSIERTSFGGARDVKVQGEFTLPNAQLCQFEGLGYWDARSRRLEALDRNTGCEIALAPVGRELRGTVSNPHQCRSPCAGTSWLEGVALRRR</sequence>
<dbReference type="AlphaFoldDB" id="A0A931H2Y1"/>
<protein>
    <submittedName>
        <fullName evidence="1">Uncharacterized protein</fullName>
    </submittedName>
</protein>
<evidence type="ECO:0000313" key="1">
    <source>
        <dbReference type="EMBL" id="MBG9387552.1"/>
    </source>
</evidence>
<organism evidence="1 2">
    <name type="scientific">Caenimonas aquaedulcis</name>
    <dbReference type="NCBI Taxonomy" id="2793270"/>
    <lineage>
        <taxon>Bacteria</taxon>
        <taxon>Pseudomonadati</taxon>
        <taxon>Pseudomonadota</taxon>
        <taxon>Betaproteobacteria</taxon>
        <taxon>Burkholderiales</taxon>
        <taxon>Comamonadaceae</taxon>
        <taxon>Caenimonas</taxon>
    </lineage>
</organism>
<dbReference type="RefSeq" id="WP_196985469.1">
    <property type="nucleotide sequence ID" value="NZ_JADWYS010000001.1"/>
</dbReference>
<gene>
    <name evidence="1" type="ORF">I5803_05955</name>
</gene>
<evidence type="ECO:0000313" key="2">
    <source>
        <dbReference type="Proteomes" id="UP000651050"/>
    </source>
</evidence>
<reference evidence="1" key="1">
    <citation type="submission" date="2020-11" db="EMBL/GenBank/DDBJ databases">
        <title>Bacterial whole genome sequence for Caenimonas sp. DR4.4.</title>
        <authorList>
            <person name="Le V."/>
            <person name="Ko S.-R."/>
            <person name="Ahn C.-Y."/>
            <person name="Oh H.-M."/>
        </authorList>
    </citation>
    <scope>NUCLEOTIDE SEQUENCE</scope>
    <source>
        <strain evidence="1">DR4.4</strain>
    </source>
</reference>
<dbReference type="EMBL" id="JADWYS010000001">
    <property type="protein sequence ID" value="MBG9387552.1"/>
    <property type="molecule type" value="Genomic_DNA"/>
</dbReference>
<comment type="caution">
    <text evidence="1">The sequence shown here is derived from an EMBL/GenBank/DDBJ whole genome shotgun (WGS) entry which is preliminary data.</text>
</comment>
<keyword evidence="2" id="KW-1185">Reference proteome</keyword>
<dbReference type="Proteomes" id="UP000651050">
    <property type="component" value="Unassembled WGS sequence"/>
</dbReference>